<dbReference type="Pfam" id="PF04239">
    <property type="entry name" value="DUF421"/>
    <property type="match status" value="1"/>
</dbReference>
<evidence type="ECO:0000259" key="8">
    <source>
        <dbReference type="Pfam" id="PF04239"/>
    </source>
</evidence>
<evidence type="ECO:0000256" key="1">
    <source>
        <dbReference type="ARBA" id="ARBA00004651"/>
    </source>
</evidence>
<evidence type="ECO:0000256" key="7">
    <source>
        <dbReference type="SAM" id="Phobius"/>
    </source>
</evidence>
<feature type="domain" description="YetF C-terminal" evidence="8">
    <location>
        <begin position="102"/>
        <end position="235"/>
    </location>
</feature>
<dbReference type="PANTHER" id="PTHR34582:SF5">
    <property type="entry name" value="UPF0702 TRANSMEMBRANE PROTEIN YETF"/>
    <property type="match status" value="1"/>
</dbReference>
<comment type="similarity">
    <text evidence="2">Belongs to the UPF0702 family.</text>
</comment>
<sequence>MGINIKYNDMKIKNMIRGEGIMNYWLQALKLIIGLLFLTTVLRGLGRQNLSQLTPYDIVYIIVLGGVLDGTFYDDDIGLLPFIFSAIVWTISIYIIEISVKRYDFLRIFFRGKPEHILKNGKLNMHIIEKNNLEMEQIRMLLRKDGIFSLEEVKDIYLEIDGTLSLIKYKDYQGVTNSNLGIKLEEDYPNILLIDDGKIEMEALKYINKTTDWLKGEMDRLGIYDISNIIYCEWSQRKGFYYKTKDDVLVIKKNGHAN</sequence>
<dbReference type="InterPro" id="IPR007353">
    <property type="entry name" value="DUF421"/>
</dbReference>
<dbReference type="Pfam" id="PF20730">
    <property type="entry name" value="YetF_N"/>
    <property type="match status" value="1"/>
</dbReference>
<evidence type="ECO:0000256" key="2">
    <source>
        <dbReference type="ARBA" id="ARBA00006448"/>
    </source>
</evidence>
<evidence type="ECO:0008006" key="12">
    <source>
        <dbReference type="Google" id="ProtNLM"/>
    </source>
</evidence>
<dbReference type="GO" id="GO:0005886">
    <property type="term" value="C:plasma membrane"/>
    <property type="evidence" value="ECO:0007669"/>
    <property type="project" value="UniProtKB-SubCell"/>
</dbReference>
<evidence type="ECO:0000256" key="5">
    <source>
        <dbReference type="ARBA" id="ARBA00022989"/>
    </source>
</evidence>
<feature type="transmembrane region" description="Helical" evidence="7">
    <location>
        <begin position="79"/>
        <end position="100"/>
    </location>
</feature>
<protein>
    <recommendedName>
        <fullName evidence="12">DUF421 domain-containing protein</fullName>
    </recommendedName>
</protein>
<keyword evidence="11" id="KW-1185">Reference proteome</keyword>
<organism evidence="10 11">
    <name type="scientific">Tissierella creatinophila DSM 6911</name>
    <dbReference type="NCBI Taxonomy" id="1123403"/>
    <lineage>
        <taxon>Bacteria</taxon>
        <taxon>Bacillati</taxon>
        <taxon>Bacillota</taxon>
        <taxon>Tissierellia</taxon>
        <taxon>Tissierellales</taxon>
        <taxon>Tissierellaceae</taxon>
        <taxon>Tissierella</taxon>
    </lineage>
</organism>
<evidence type="ECO:0000313" key="11">
    <source>
        <dbReference type="Proteomes" id="UP000186112"/>
    </source>
</evidence>
<comment type="caution">
    <text evidence="10">The sequence shown here is derived from an EMBL/GenBank/DDBJ whole genome shotgun (WGS) entry which is preliminary data.</text>
</comment>
<dbReference type="PANTHER" id="PTHR34582">
    <property type="entry name" value="UPF0702 TRANSMEMBRANE PROTEIN YCAP"/>
    <property type="match status" value="1"/>
</dbReference>
<name>A0A1U7M713_TISCR</name>
<keyword evidence="6 7" id="KW-0472">Membrane</keyword>
<gene>
    <name evidence="10" type="ORF">TICRE_07720</name>
</gene>
<proteinExistence type="inferred from homology"/>
<dbReference type="InterPro" id="IPR048454">
    <property type="entry name" value="YetF_N"/>
</dbReference>
<feature type="domain" description="YetF-like N-terminal transmembrane" evidence="9">
    <location>
        <begin position="27"/>
        <end position="98"/>
    </location>
</feature>
<dbReference type="InterPro" id="IPR023090">
    <property type="entry name" value="UPF0702_alpha/beta_dom_sf"/>
</dbReference>
<comment type="subcellular location">
    <subcellularLocation>
        <location evidence="1">Cell membrane</location>
        <topology evidence="1">Multi-pass membrane protein</topology>
    </subcellularLocation>
</comment>
<evidence type="ECO:0000256" key="6">
    <source>
        <dbReference type="ARBA" id="ARBA00023136"/>
    </source>
</evidence>
<dbReference type="Gene3D" id="3.30.240.20">
    <property type="entry name" value="bsu07140 like domains"/>
    <property type="match status" value="2"/>
</dbReference>
<feature type="transmembrane region" description="Helical" evidence="7">
    <location>
        <begin position="24"/>
        <end position="42"/>
    </location>
</feature>
<dbReference type="Proteomes" id="UP000186112">
    <property type="component" value="Unassembled WGS sequence"/>
</dbReference>
<keyword evidence="3" id="KW-1003">Cell membrane</keyword>
<evidence type="ECO:0000256" key="3">
    <source>
        <dbReference type="ARBA" id="ARBA00022475"/>
    </source>
</evidence>
<keyword evidence="4 7" id="KW-0812">Transmembrane</keyword>
<dbReference type="AlphaFoldDB" id="A0A1U7M713"/>
<accession>A0A1U7M713</accession>
<evidence type="ECO:0000259" key="9">
    <source>
        <dbReference type="Pfam" id="PF20730"/>
    </source>
</evidence>
<dbReference type="EMBL" id="LTDM01000011">
    <property type="protein sequence ID" value="OLS03076.1"/>
    <property type="molecule type" value="Genomic_DNA"/>
</dbReference>
<evidence type="ECO:0000313" key="10">
    <source>
        <dbReference type="EMBL" id="OLS03076.1"/>
    </source>
</evidence>
<keyword evidence="5 7" id="KW-1133">Transmembrane helix</keyword>
<evidence type="ECO:0000256" key="4">
    <source>
        <dbReference type="ARBA" id="ARBA00022692"/>
    </source>
</evidence>
<reference evidence="10 11" key="1">
    <citation type="submission" date="2016-02" db="EMBL/GenBank/DDBJ databases">
        <title>Genome sequence of Tissierella creatinophila DSM 6911.</title>
        <authorList>
            <person name="Poehlein A."/>
            <person name="Daniel R."/>
        </authorList>
    </citation>
    <scope>NUCLEOTIDE SEQUENCE [LARGE SCALE GENOMIC DNA]</scope>
    <source>
        <strain evidence="10 11">DSM 6911</strain>
    </source>
</reference>